<dbReference type="SUPFAM" id="SSF50249">
    <property type="entry name" value="Nucleic acid-binding proteins"/>
    <property type="match status" value="1"/>
</dbReference>
<dbReference type="InterPro" id="IPR041692">
    <property type="entry name" value="HHH_9"/>
</dbReference>
<dbReference type="InterPro" id="IPR018974">
    <property type="entry name" value="Tex-like_N"/>
</dbReference>
<dbReference type="Gene3D" id="1.10.150.310">
    <property type="entry name" value="Tex RuvX-like domain-like"/>
    <property type="match status" value="1"/>
</dbReference>
<dbReference type="InterPro" id="IPR010994">
    <property type="entry name" value="RuvA_2-like"/>
</dbReference>
<dbReference type="Gene3D" id="1.10.3500.10">
    <property type="entry name" value="Tex N-terminal region-like"/>
    <property type="match status" value="1"/>
</dbReference>
<dbReference type="GO" id="GO:0003735">
    <property type="term" value="F:structural constituent of ribosome"/>
    <property type="evidence" value="ECO:0007669"/>
    <property type="project" value="TreeGrafter"/>
</dbReference>
<proteinExistence type="predicted"/>
<dbReference type="Pfam" id="PF12836">
    <property type="entry name" value="HHH_3"/>
    <property type="match status" value="1"/>
</dbReference>
<dbReference type="Pfam" id="PF22706">
    <property type="entry name" value="Tex_central_region"/>
    <property type="match status" value="1"/>
</dbReference>
<dbReference type="Pfam" id="PF00575">
    <property type="entry name" value="S1"/>
    <property type="match status" value="1"/>
</dbReference>
<organism evidence="3">
    <name type="scientific">uncultured spirochete</name>
    <dbReference type="NCBI Taxonomy" id="156406"/>
    <lineage>
        <taxon>Bacteria</taxon>
        <taxon>Pseudomonadati</taxon>
        <taxon>Spirochaetota</taxon>
        <taxon>Spirochaetia</taxon>
        <taxon>Spirochaetales</taxon>
        <taxon>environmental samples</taxon>
    </lineage>
</organism>
<dbReference type="InterPro" id="IPR050437">
    <property type="entry name" value="Ribos_protein_bS1-like"/>
</dbReference>
<dbReference type="PANTHER" id="PTHR10724:SF10">
    <property type="entry name" value="S1 RNA-BINDING DOMAIN-CONTAINING PROTEIN 1"/>
    <property type="match status" value="1"/>
</dbReference>
<gene>
    <name evidence="3" type="ORF">SPIRO4BDMA_41054</name>
</gene>
<dbReference type="Pfam" id="PF16921">
    <property type="entry name" value="Tex_YqgF"/>
    <property type="match status" value="1"/>
</dbReference>
<dbReference type="SUPFAM" id="SSF53098">
    <property type="entry name" value="Ribonuclease H-like"/>
    <property type="match status" value="1"/>
</dbReference>
<evidence type="ECO:0000313" key="3">
    <source>
        <dbReference type="EMBL" id="SLM18482.1"/>
    </source>
</evidence>
<dbReference type="GO" id="GO:0006412">
    <property type="term" value="P:translation"/>
    <property type="evidence" value="ECO:0007669"/>
    <property type="project" value="TreeGrafter"/>
</dbReference>
<dbReference type="PANTHER" id="PTHR10724">
    <property type="entry name" value="30S RIBOSOMAL PROTEIN S1"/>
    <property type="match status" value="1"/>
</dbReference>
<dbReference type="Gene3D" id="1.10.10.650">
    <property type="entry name" value="RuvA domain 2-like"/>
    <property type="match status" value="1"/>
</dbReference>
<evidence type="ECO:0000256" key="1">
    <source>
        <dbReference type="SAM" id="MobiDB-lite"/>
    </source>
</evidence>
<dbReference type="Pfam" id="PF17674">
    <property type="entry name" value="HHH_9"/>
    <property type="match status" value="1"/>
</dbReference>
<dbReference type="SUPFAM" id="SSF47781">
    <property type="entry name" value="RuvA domain 2-like"/>
    <property type="match status" value="2"/>
</dbReference>
<dbReference type="PROSITE" id="PS50126">
    <property type="entry name" value="S1"/>
    <property type="match status" value="1"/>
</dbReference>
<dbReference type="GO" id="GO:0005737">
    <property type="term" value="C:cytoplasm"/>
    <property type="evidence" value="ECO:0007669"/>
    <property type="project" value="UniProtKB-ARBA"/>
</dbReference>
<feature type="domain" description="S1 motif" evidence="2">
    <location>
        <begin position="671"/>
        <end position="740"/>
    </location>
</feature>
<feature type="region of interest" description="Disordered" evidence="1">
    <location>
        <begin position="747"/>
        <end position="816"/>
    </location>
</feature>
<dbReference type="GO" id="GO:0006139">
    <property type="term" value="P:nucleobase-containing compound metabolic process"/>
    <property type="evidence" value="ECO:0007669"/>
    <property type="project" value="InterPro"/>
</dbReference>
<dbReference type="InterPro" id="IPR012337">
    <property type="entry name" value="RNaseH-like_sf"/>
</dbReference>
<dbReference type="GO" id="GO:0003729">
    <property type="term" value="F:mRNA binding"/>
    <property type="evidence" value="ECO:0007669"/>
    <property type="project" value="TreeGrafter"/>
</dbReference>
<dbReference type="FunFam" id="2.40.50.140:FF:000051">
    <property type="entry name" value="RNA-binding transcriptional accessory protein"/>
    <property type="match status" value="1"/>
</dbReference>
<dbReference type="InterPro" id="IPR023319">
    <property type="entry name" value="Tex-like_HTH_dom_sf"/>
</dbReference>
<dbReference type="InterPro" id="IPR003029">
    <property type="entry name" value="S1_domain"/>
</dbReference>
<dbReference type="InterPro" id="IPR012340">
    <property type="entry name" value="NA-bd_OB-fold"/>
</dbReference>
<dbReference type="FunFam" id="1.10.10.650:FF:000001">
    <property type="entry name" value="S1 RNA-binding domain 1"/>
    <property type="match status" value="1"/>
</dbReference>
<reference evidence="3" key="1">
    <citation type="submission" date="2017-02" db="EMBL/GenBank/DDBJ databases">
        <authorList>
            <person name="Regsiter A."/>
            <person name="William W."/>
        </authorList>
    </citation>
    <scope>NUCLEOTIDE SEQUENCE</scope>
    <source>
        <strain evidence="3">BdmA 4</strain>
    </source>
</reference>
<accession>A0A3P3XQC1</accession>
<dbReference type="EMBL" id="FWDO01000004">
    <property type="protein sequence ID" value="SLM18482.1"/>
    <property type="molecule type" value="Genomic_DNA"/>
</dbReference>
<dbReference type="FunFam" id="3.30.420.140:FF:000001">
    <property type="entry name" value="RNA-binding transcriptional accessory protein"/>
    <property type="match status" value="1"/>
</dbReference>
<dbReference type="AlphaFoldDB" id="A0A3P3XQC1"/>
<dbReference type="InterPro" id="IPR037027">
    <property type="entry name" value="YqgF/RNaseH-like_dom_sf"/>
</dbReference>
<dbReference type="InterPro" id="IPR023323">
    <property type="entry name" value="Tex-like_dom_sf"/>
</dbReference>
<dbReference type="InterPro" id="IPR006641">
    <property type="entry name" value="YqgF/RNaseH-like_dom"/>
</dbReference>
<protein>
    <recommendedName>
        <fullName evidence="2">S1 motif domain-containing protein</fullName>
    </recommendedName>
</protein>
<dbReference type="SUPFAM" id="SSF158832">
    <property type="entry name" value="Tex N-terminal region-like"/>
    <property type="match status" value="1"/>
</dbReference>
<dbReference type="Gene3D" id="3.30.420.140">
    <property type="entry name" value="YqgF/RNase H-like domain"/>
    <property type="match status" value="1"/>
</dbReference>
<dbReference type="Pfam" id="PF09371">
    <property type="entry name" value="Tex_N"/>
    <property type="match status" value="1"/>
</dbReference>
<evidence type="ECO:0000259" key="2">
    <source>
        <dbReference type="PROSITE" id="PS50126"/>
    </source>
</evidence>
<dbReference type="InterPro" id="IPR055179">
    <property type="entry name" value="Tex-like_central_region"/>
</dbReference>
<dbReference type="SMART" id="SM00316">
    <property type="entry name" value="S1"/>
    <property type="match status" value="1"/>
</dbReference>
<name>A0A3P3XQC1_9SPIR</name>
<dbReference type="SMART" id="SM00732">
    <property type="entry name" value="YqgFc"/>
    <property type="match status" value="1"/>
</dbReference>
<sequence>MRPPAPKFLQFSATSRNVTLIMDSTTTFDAGTIEALSVDELAIAQKIAGELGVRLSQVQAVLSLSAEGCTVPFISRYRKERTGNLDEVQVRDCIQKFESNRNLEERRLEVLKGVSAQGKLDAFLYGNIRNAATLTELEDLWAPFKKKKKTRGMLAQEKGLGPLADLMAKAAIEEVVAAAPSFIHSDAEHPELSVADADESLAGARDVLAERLSQDTEIRAYVKQVVLQNGSLSVKGIGDDEKREQSTYQMYWDYREPLSTLKHHRVLAVNRGEREGELDVSIEIDDLLVEDRVLERVRPANAQHKEAVADGLARLLLPAVRREIRSGLSENAESHAIEVFSTNLRNLLMQPPLRGTRVLGIDPGIRTGTKCAALDETGKFLDYFVINQETKPEQGKKNIAAAVAKHRLSVVAVGNGTGSHEVQKLVAETVTENRLECRFAVVDEDGASVYSASDLAREEFPELDLTIRGAISIGRRLQDPLAELVKIDPKSIGVGLYQHDVNQKQLAGQLDEVVGSVVNQVGVNLNTASYSLLRYVSGINASLAKKIVKFRDASGVIRNRSLLKEIPGLGEKTFEQCAGFLKIPESGNSLDNTWVHPENYALAAEIQPIVKSGRDPSREERVLLKEKYGVGDITLDDIIVELKKPNRDPREDLPPPLLQQGVLSFEDLQPGMKVKGKVKNVVDFGAFVDIGIKESALIHVSEMGDRFVKNPMEVLRVGDLKEFTIISIDPLRRRIGLSLRAQAKAQGAQAAEGSGTRQSAPDAAPSGRAGNAPRDGNPRQDRPLAGRPAPRGHPQHGGEDDGMTYNPFADLLKKRK</sequence>
<dbReference type="InterPro" id="IPR032639">
    <property type="entry name" value="Tex_YqgF"/>
</dbReference>
<dbReference type="Gene3D" id="2.40.50.140">
    <property type="entry name" value="Nucleic acid-binding proteins"/>
    <property type="match status" value="1"/>
</dbReference>